<dbReference type="EMBL" id="GBXM01038074">
    <property type="protein sequence ID" value="JAH70503.1"/>
    <property type="molecule type" value="Transcribed_RNA"/>
</dbReference>
<reference evidence="1" key="1">
    <citation type="submission" date="2014-11" db="EMBL/GenBank/DDBJ databases">
        <authorList>
            <person name="Amaro Gonzalez C."/>
        </authorList>
    </citation>
    <scope>NUCLEOTIDE SEQUENCE</scope>
</reference>
<evidence type="ECO:0000313" key="1">
    <source>
        <dbReference type="EMBL" id="JAH70503.1"/>
    </source>
</evidence>
<proteinExistence type="predicted"/>
<dbReference type="AlphaFoldDB" id="A0A0E9UZT5"/>
<reference evidence="1" key="2">
    <citation type="journal article" date="2015" name="Fish Shellfish Immunol.">
        <title>Early steps in the European eel (Anguilla anguilla)-Vibrio vulnificus interaction in the gills: Role of the RtxA13 toxin.</title>
        <authorList>
            <person name="Callol A."/>
            <person name="Pajuelo D."/>
            <person name="Ebbesson L."/>
            <person name="Teles M."/>
            <person name="MacKenzie S."/>
            <person name="Amaro C."/>
        </authorList>
    </citation>
    <scope>NUCLEOTIDE SEQUENCE</scope>
</reference>
<accession>A0A0E9UZT5</accession>
<name>A0A0E9UZT5_ANGAN</name>
<protein>
    <submittedName>
        <fullName evidence="1">Uncharacterized protein</fullName>
    </submittedName>
</protein>
<organism evidence="1">
    <name type="scientific">Anguilla anguilla</name>
    <name type="common">European freshwater eel</name>
    <name type="synonym">Muraena anguilla</name>
    <dbReference type="NCBI Taxonomy" id="7936"/>
    <lineage>
        <taxon>Eukaryota</taxon>
        <taxon>Metazoa</taxon>
        <taxon>Chordata</taxon>
        <taxon>Craniata</taxon>
        <taxon>Vertebrata</taxon>
        <taxon>Euteleostomi</taxon>
        <taxon>Actinopterygii</taxon>
        <taxon>Neopterygii</taxon>
        <taxon>Teleostei</taxon>
        <taxon>Anguilliformes</taxon>
        <taxon>Anguillidae</taxon>
        <taxon>Anguilla</taxon>
    </lineage>
</organism>
<sequence>MLRYRQSSLTYGKILPKMLHAKYTSNHQYLNQKMLLLV</sequence>